<feature type="compositionally biased region" description="Basic and acidic residues" evidence="1">
    <location>
        <begin position="776"/>
        <end position="787"/>
    </location>
</feature>
<name>A0ABR3GV90_9PEZI</name>
<feature type="compositionally biased region" description="Basic and acidic residues" evidence="1">
    <location>
        <begin position="861"/>
        <end position="874"/>
    </location>
</feature>
<evidence type="ECO:0000313" key="4">
    <source>
        <dbReference type="Proteomes" id="UP001447188"/>
    </source>
</evidence>
<feature type="compositionally biased region" description="Basic and acidic residues" evidence="1">
    <location>
        <begin position="837"/>
        <end position="850"/>
    </location>
</feature>
<gene>
    <name evidence="3" type="ORF">Q9L58_001170</name>
</gene>
<keyword evidence="2" id="KW-0812">Transmembrane</keyword>
<dbReference type="EMBL" id="JBBBZM010000008">
    <property type="protein sequence ID" value="KAL0639853.1"/>
    <property type="molecule type" value="Genomic_DNA"/>
</dbReference>
<feature type="transmembrane region" description="Helical" evidence="2">
    <location>
        <begin position="100"/>
        <end position="119"/>
    </location>
</feature>
<keyword evidence="2" id="KW-1133">Transmembrane helix</keyword>
<reference evidence="3 4" key="1">
    <citation type="submission" date="2024-02" db="EMBL/GenBank/DDBJ databases">
        <title>Discinaceae phylogenomics.</title>
        <authorList>
            <person name="Dirks A.C."/>
            <person name="James T.Y."/>
        </authorList>
    </citation>
    <scope>NUCLEOTIDE SEQUENCE [LARGE SCALE GENOMIC DNA]</scope>
    <source>
        <strain evidence="3 4">ACD0624</strain>
    </source>
</reference>
<organism evidence="3 4">
    <name type="scientific">Discina gigas</name>
    <dbReference type="NCBI Taxonomy" id="1032678"/>
    <lineage>
        <taxon>Eukaryota</taxon>
        <taxon>Fungi</taxon>
        <taxon>Dikarya</taxon>
        <taxon>Ascomycota</taxon>
        <taxon>Pezizomycotina</taxon>
        <taxon>Pezizomycetes</taxon>
        <taxon>Pezizales</taxon>
        <taxon>Discinaceae</taxon>
        <taxon>Discina</taxon>
    </lineage>
</organism>
<protein>
    <submittedName>
        <fullName evidence="3">Uncharacterized protein</fullName>
    </submittedName>
</protein>
<accession>A0ABR3GV90</accession>
<proteinExistence type="predicted"/>
<feature type="region of interest" description="Disordered" evidence="1">
    <location>
        <begin position="487"/>
        <end position="508"/>
    </location>
</feature>
<feature type="region of interest" description="Disordered" evidence="1">
    <location>
        <begin position="623"/>
        <end position="1043"/>
    </location>
</feature>
<feature type="compositionally biased region" description="Low complexity" evidence="1">
    <location>
        <begin position="935"/>
        <end position="950"/>
    </location>
</feature>
<evidence type="ECO:0000256" key="2">
    <source>
        <dbReference type="SAM" id="Phobius"/>
    </source>
</evidence>
<feature type="compositionally biased region" description="Basic residues" evidence="1">
    <location>
        <begin position="918"/>
        <end position="930"/>
    </location>
</feature>
<dbReference type="Proteomes" id="UP001447188">
    <property type="component" value="Unassembled WGS sequence"/>
</dbReference>
<keyword evidence="4" id="KW-1185">Reference proteome</keyword>
<feature type="compositionally biased region" description="Basic and acidic residues" evidence="1">
    <location>
        <begin position="967"/>
        <end position="977"/>
    </location>
</feature>
<comment type="caution">
    <text evidence="3">The sequence shown here is derived from an EMBL/GenBank/DDBJ whole genome shotgun (WGS) entry which is preliminary data.</text>
</comment>
<evidence type="ECO:0000256" key="1">
    <source>
        <dbReference type="SAM" id="MobiDB-lite"/>
    </source>
</evidence>
<sequence length="1043" mass="112459">MLDQLFSWPRTADTGVGSVHGDGSSDLPISNCISGELGGVGMSIGYCTSSSPSVPTIITIVTPAKPISEDFLSDSLISVVPTRLEPEEEASSTQTSTRTFTAGGFLAAIFGIGIALSFWTPKNLWVFMGGFGFRRERRRQKNRQQQRAVAAAEVAVEGNKLTNGQKDKGKARAIYNETEEGESSKSTASEQTALLIGGPATYSSDIILDNPRDSGIDLTSGEEARVTRPEKLSIHPEPIREPELSESDMLKTIDEEEEIDSWTFGDHQPSPIPSPRIRSPAPRIEPEPPVTHSQIELETVGHGASYPFNRDLSVAPLPTADVIDAPVTNGYGRKQPGGYFSLDKSTVLETEPPASEWTPKLNIVEKRVEVPVKVEEERVEMPLEVEVEEEVKAKVGESKAGPSVSTEVEVPTVEEVIIPAIVAVETLQAKEVEAPKKVETPKVERVETPEPIEAPKVKEVETPQVELVKAPRVEPVESLKVEKVDTPKVEPKVEPVEAPKVEPRVEPVESPKVELVETPKIEIPEPKKVETPKVETPKAEAVVERLTEDKKVEVPKAEVVVERPAEVKKVEVAKAEAIVERPAEDKVEVKAEVVVERPVEVKKVEVAKSAPVALIVPSTPQIELIPPTPAFNSSFSEEAEEFSKERAEGGEEAVEVNRPATLPDVEEEEEPVVPTKAAARSMTSEQVRSGAGSLIVENNHKEDDDMSIIGHPISHSPDQISLSGGDQEEEEPTIKSGLTADETPRPGSSRAPSIIGDDNKSTKSGRRGFRRMASLGRDRSVDSLKKDKLPRRSLTSSLTGKKSKKDGSVHTSASTLQAKLGELTPPPTPPETSQDAARPESRRSEKERRSMSWSNATSKILSKEKRDQAKKSSDSEATGAADATHAVDEVETAETLKSSSASVSTSDRPTTSDGGKSKIPRGKWFSKKKSSSNLSIADVAKAASTASLAAAKHETTQSTTDAVTPVDKGKGIDRIPVEEAPTPTESIKVIDAPPPPPPVEEEQKLSGQAVEPTVAAAPASDRPKAPRLKSGVMSVMAWGRKKK</sequence>
<evidence type="ECO:0000313" key="3">
    <source>
        <dbReference type="EMBL" id="KAL0639853.1"/>
    </source>
</evidence>
<keyword evidence="2" id="KW-0472">Membrane</keyword>